<evidence type="ECO:0000313" key="2">
    <source>
        <dbReference type="EMBL" id="GIQ64906.1"/>
    </source>
</evidence>
<dbReference type="RefSeq" id="WP_213529386.1">
    <property type="nucleotide sequence ID" value="NZ_BOVJ01000111.1"/>
</dbReference>
<evidence type="ECO:0000313" key="3">
    <source>
        <dbReference type="Proteomes" id="UP000680304"/>
    </source>
</evidence>
<protein>
    <recommendedName>
        <fullName evidence="1">DUF5703 domain-containing protein</fullName>
    </recommendedName>
</protein>
<dbReference type="Pfam" id="PF18961">
    <property type="entry name" value="DUF5703_N"/>
    <property type="match status" value="1"/>
</dbReference>
<comment type="caution">
    <text evidence="2">The sequence shown here is derived from an EMBL/GenBank/DDBJ whole genome shotgun (WGS) entry which is preliminary data.</text>
</comment>
<sequence length="656" mass="75446">MNLEAYNVVWETPSRHSGESMPAGGHDVGLNVWVEQGDICFYIDRSGSFDENNQMLKLGRVRLRLDPNPFTDGVSFRQELKLREGFIEIAGSLADGTAATVAVRVDALRPVVRLNVEANRPVRVLLAYESWRFREREVPHPRRMCATSMVGYPGAMVTYPDSVQFDGEGVLFFHRNRDEALVFDKLVELQGLGDHRERLWNPQYRYTFGGLMRGDGMRPAGTEEGVYLKTPFKAWKLASDEARERHRAVIALHSEQADSLEAWRGKLDERLAEAEESAERAEEESRQWWRAFWERSRIVIDPDRRLADERPWQVGRNYNLFRYMLGCNARGEYPTKFNGGLFTSDPVHVLRDPAWEEETADFRRWGGGAFTAQNQRLVYWPMLASGDWDMMKPQFEFYRRALGNAELRTRVYWGHGGCSFTEQVENFGLTIGWNWGWPDSPDLVHRRTPFHDPTEPISPWIKYHYVNQLEFAFMILQYRKFSGGDIRPYLPLIESAVRFFDEHYQLMYSREAVKRLDEDGKLVIFPSTAGETYKLAMNPADVVSALDATVRAVLELPDDLLDGGLRTYFGELLDRIPPLSFREREGRRTIAPAKRWQGIINVELPQLYPVFPYGQYGIGRDDLQVAIDTWRYGSDIPEQKIISAGIRTASSAPGSG</sequence>
<dbReference type="Gene3D" id="1.50.10.10">
    <property type="match status" value="1"/>
</dbReference>
<dbReference type="Proteomes" id="UP000680304">
    <property type="component" value="Unassembled WGS sequence"/>
</dbReference>
<dbReference type="InterPro" id="IPR043757">
    <property type="entry name" value="DUF5703_N"/>
</dbReference>
<dbReference type="EMBL" id="BOVJ01000111">
    <property type="protein sequence ID" value="GIQ64906.1"/>
    <property type="molecule type" value="Genomic_DNA"/>
</dbReference>
<proteinExistence type="predicted"/>
<keyword evidence="3" id="KW-1185">Reference proteome</keyword>
<accession>A0ABQ4NAG4</accession>
<dbReference type="SUPFAM" id="SSF48208">
    <property type="entry name" value="Six-hairpin glycosidases"/>
    <property type="match status" value="1"/>
</dbReference>
<gene>
    <name evidence="2" type="ORF">PACILC2_34740</name>
</gene>
<dbReference type="InterPro" id="IPR008928">
    <property type="entry name" value="6-hairpin_glycosidase_sf"/>
</dbReference>
<evidence type="ECO:0000259" key="1">
    <source>
        <dbReference type="Pfam" id="PF18961"/>
    </source>
</evidence>
<organism evidence="2 3">
    <name type="scientific">Paenibacillus cisolokensis</name>
    <dbReference type="NCBI Taxonomy" id="1658519"/>
    <lineage>
        <taxon>Bacteria</taxon>
        <taxon>Bacillati</taxon>
        <taxon>Bacillota</taxon>
        <taxon>Bacilli</taxon>
        <taxon>Bacillales</taxon>
        <taxon>Paenibacillaceae</taxon>
        <taxon>Paenibacillus</taxon>
    </lineage>
</organism>
<reference evidence="2 3" key="1">
    <citation type="submission" date="2021-04" db="EMBL/GenBank/DDBJ databases">
        <title>Draft genome sequence of Paenibacillus cisolokensis, LC2-13A.</title>
        <authorList>
            <person name="Uke A."/>
            <person name="Chhe C."/>
            <person name="Baramee S."/>
            <person name="Kosugi A."/>
        </authorList>
    </citation>
    <scope>NUCLEOTIDE SEQUENCE [LARGE SCALE GENOMIC DNA]</scope>
    <source>
        <strain evidence="2 3">LC2-13A</strain>
    </source>
</reference>
<feature type="domain" description="DUF5703" evidence="1">
    <location>
        <begin position="9"/>
        <end position="298"/>
    </location>
</feature>
<name>A0ABQ4NAG4_9BACL</name>
<dbReference type="InterPro" id="IPR012341">
    <property type="entry name" value="6hp_glycosidase-like_sf"/>
</dbReference>